<feature type="compositionally biased region" description="Basic and acidic residues" evidence="2">
    <location>
        <begin position="64"/>
        <end position="78"/>
    </location>
</feature>
<feature type="compositionally biased region" description="Basic and acidic residues" evidence="2">
    <location>
        <begin position="30"/>
        <end position="39"/>
    </location>
</feature>
<dbReference type="PANTHER" id="PTHR12072:SF5">
    <property type="entry name" value="CWF19-LIKE PROTEIN 2"/>
    <property type="match status" value="1"/>
</dbReference>
<dbReference type="InterPro" id="IPR036265">
    <property type="entry name" value="HIT-like_sf"/>
</dbReference>
<dbReference type="EnsemblMetazoa" id="RPRC010417-RA">
    <property type="protein sequence ID" value="RPRC010417-PA"/>
    <property type="gene ID" value="RPRC010417"/>
</dbReference>
<organism evidence="4 5">
    <name type="scientific">Rhodnius prolixus</name>
    <name type="common">Triatomid bug</name>
    <dbReference type="NCBI Taxonomy" id="13249"/>
    <lineage>
        <taxon>Eukaryota</taxon>
        <taxon>Metazoa</taxon>
        <taxon>Ecdysozoa</taxon>
        <taxon>Arthropoda</taxon>
        <taxon>Hexapoda</taxon>
        <taxon>Insecta</taxon>
        <taxon>Pterygota</taxon>
        <taxon>Neoptera</taxon>
        <taxon>Paraneoptera</taxon>
        <taxon>Hemiptera</taxon>
        <taxon>Heteroptera</taxon>
        <taxon>Panheteroptera</taxon>
        <taxon>Cimicomorpha</taxon>
        <taxon>Reduviidae</taxon>
        <taxon>Triatominae</taxon>
        <taxon>Rhodnius</taxon>
    </lineage>
</organism>
<dbReference type="Pfam" id="PF04677">
    <property type="entry name" value="CwfJ_C_1"/>
    <property type="match status" value="1"/>
</dbReference>
<name>T1I297_RHOPR</name>
<dbReference type="SUPFAM" id="SSF54197">
    <property type="entry name" value="HIT-like"/>
    <property type="match status" value="1"/>
</dbReference>
<reference evidence="4" key="1">
    <citation type="submission" date="2015-05" db="UniProtKB">
        <authorList>
            <consortium name="EnsemblMetazoa"/>
        </authorList>
    </citation>
    <scope>IDENTIFICATION</scope>
</reference>
<evidence type="ECO:0000259" key="3">
    <source>
        <dbReference type="Pfam" id="PF04677"/>
    </source>
</evidence>
<dbReference type="GO" id="GO:0000398">
    <property type="term" value="P:mRNA splicing, via spliceosome"/>
    <property type="evidence" value="ECO:0007669"/>
    <property type="project" value="TreeGrafter"/>
</dbReference>
<feature type="compositionally biased region" description="Basic and acidic residues" evidence="2">
    <location>
        <begin position="106"/>
        <end position="121"/>
    </location>
</feature>
<feature type="compositionally biased region" description="Basic and acidic residues" evidence="2">
    <location>
        <begin position="239"/>
        <end position="249"/>
    </location>
</feature>
<sequence>MDGHSKKYKKKNKKEKKKKNSSGSESEVEWVEKEFKEDQDVQLGQSSRELNPYWRNGGDGLPPDCKKSRSEYGQKETSNKNISTDLRSKNNNDCRNGNKATCSTNKHSDKNILNKSDEKRNIKNSSSRQARNSAGPKSDEDGHVEQENKRGRRGNSNKSFQKPKLEDTEDYSNIEKKSGPKESRSISSSSSKKRWQKGPIVEGTRSEPNENLLFQSPEKNRKVNSTEGSSSDEGSLVEESPKTYTRDELNRMCGKVLRAELMGNMKLAAELRVEYEKAKKDTYGSSSEEDDEDENTREVVILTETDSKGFTRPLKSIREERLNAKRRVETHEGSKRVRYFADDDSQSLQQMFEKERFSSSREQNATFMKLMGKELSGNNEDSFEETASCASTSRQDRKNWNEAIKDNVRKENALENCYWCLDSKQMNQDVIVAIRNKVQLCVPSSYSLTDGHCIILPCDHVTCATNLDEDVWEDVMV</sequence>
<dbReference type="OMA" id="CTEARCE"/>
<dbReference type="Proteomes" id="UP000015103">
    <property type="component" value="Unassembled WGS sequence"/>
</dbReference>
<evidence type="ECO:0000256" key="2">
    <source>
        <dbReference type="SAM" id="MobiDB-lite"/>
    </source>
</evidence>
<feature type="compositionally biased region" description="Polar residues" evidence="2">
    <location>
        <begin position="223"/>
        <end position="233"/>
    </location>
</feature>
<dbReference type="HOGENOM" id="CLU_572824_0_0_1"/>
<dbReference type="STRING" id="13249.T1I297"/>
<feature type="compositionally biased region" description="Polar residues" evidence="2">
    <location>
        <begin position="93"/>
        <end position="105"/>
    </location>
</feature>
<feature type="compositionally biased region" description="Basic and acidic residues" evidence="2">
    <location>
        <begin position="137"/>
        <end position="149"/>
    </location>
</feature>
<dbReference type="GO" id="GO:0071014">
    <property type="term" value="C:post-mRNA release spliceosomal complex"/>
    <property type="evidence" value="ECO:0007669"/>
    <property type="project" value="TreeGrafter"/>
</dbReference>
<evidence type="ECO:0000313" key="4">
    <source>
        <dbReference type="EnsemblMetazoa" id="RPRC010417-PA"/>
    </source>
</evidence>
<feature type="compositionally biased region" description="Basic residues" evidence="2">
    <location>
        <begin position="1"/>
        <end position="20"/>
    </location>
</feature>
<dbReference type="VEuPathDB" id="VectorBase:RPRC010417"/>
<keyword evidence="5" id="KW-1185">Reference proteome</keyword>
<feature type="domain" description="Cwf19-like C-terminal" evidence="3">
    <location>
        <begin position="405"/>
        <end position="475"/>
    </location>
</feature>
<feature type="region of interest" description="Disordered" evidence="2">
    <location>
        <begin position="1"/>
        <end position="249"/>
    </location>
</feature>
<dbReference type="InterPro" id="IPR006768">
    <property type="entry name" value="Cwf19-like_C_dom-1"/>
</dbReference>
<dbReference type="InterPro" id="IPR040194">
    <property type="entry name" value="Cwf19-like"/>
</dbReference>
<protein>
    <submittedName>
        <fullName evidence="4">CwfJ_C_1 domain-containing protein</fullName>
    </submittedName>
</protein>
<feature type="compositionally biased region" description="Basic and acidic residues" evidence="2">
    <location>
        <begin position="173"/>
        <end position="184"/>
    </location>
</feature>
<accession>T1I297</accession>
<dbReference type="PANTHER" id="PTHR12072">
    <property type="entry name" value="CWF19, CELL CYCLE CONTROL PROTEIN"/>
    <property type="match status" value="1"/>
</dbReference>
<evidence type="ECO:0000256" key="1">
    <source>
        <dbReference type="ARBA" id="ARBA00006795"/>
    </source>
</evidence>
<dbReference type="eggNOG" id="KOG2477">
    <property type="taxonomic scope" value="Eukaryota"/>
</dbReference>
<dbReference type="EMBL" id="ACPB03001319">
    <property type="status" value="NOT_ANNOTATED_CDS"/>
    <property type="molecule type" value="Genomic_DNA"/>
</dbReference>
<dbReference type="InParanoid" id="T1I297"/>
<evidence type="ECO:0000313" key="5">
    <source>
        <dbReference type="Proteomes" id="UP000015103"/>
    </source>
</evidence>
<feature type="compositionally biased region" description="Polar residues" evidence="2">
    <location>
        <begin position="123"/>
        <end position="132"/>
    </location>
</feature>
<proteinExistence type="inferred from homology"/>
<comment type="similarity">
    <text evidence="1">Belongs to the CWF19 family.</text>
</comment>
<dbReference type="AlphaFoldDB" id="T1I297"/>